<evidence type="ECO:0000313" key="5">
    <source>
        <dbReference type="Proteomes" id="UP001530377"/>
    </source>
</evidence>
<name>A0ABD3RSA2_9STRA</name>
<dbReference type="Proteomes" id="UP001530377">
    <property type="component" value="Unassembled WGS sequence"/>
</dbReference>
<organism evidence="4 5">
    <name type="scientific">Cyclostephanos tholiformis</name>
    <dbReference type="NCBI Taxonomy" id="382380"/>
    <lineage>
        <taxon>Eukaryota</taxon>
        <taxon>Sar</taxon>
        <taxon>Stramenopiles</taxon>
        <taxon>Ochrophyta</taxon>
        <taxon>Bacillariophyta</taxon>
        <taxon>Coscinodiscophyceae</taxon>
        <taxon>Thalassiosirophycidae</taxon>
        <taxon>Stephanodiscales</taxon>
        <taxon>Stephanodiscaceae</taxon>
        <taxon>Cyclostephanos</taxon>
    </lineage>
</organism>
<proteinExistence type="predicted"/>
<keyword evidence="3" id="KW-0949">S-adenosyl-L-methionine</keyword>
<dbReference type="InterPro" id="IPR052190">
    <property type="entry name" value="Euk-Arch_PrmC-MTase"/>
</dbReference>
<gene>
    <name evidence="4" type="ORF">ACHAXA_007466</name>
</gene>
<evidence type="ECO:0000256" key="2">
    <source>
        <dbReference type="ARBA" id="ARBA00022679"/>
    </source>
</evidence>
<dbReference type="PANTHER" id="PTHR45875:SF1">
    <property type="entry name" value="METHYLTRANSFERASE N6AMT1"/>
    <property type="match status" value="1"/>
</dbReference>
<dbReference type="PANTHER" id="PTHR45875">
    <property type="entry name" value="METHYLTRANSFERASE N6AMT1"/>
    <property type="match status" value="1"/>
</dbReference>
<dbReference type="AlphaFoldDB" id="A0ABD3RSA2"/>
<comment type="caution">
    <text evidence="4">The sequence shown here is derived from an EMBL/GenBank/DDBJ whole genome shotgun (WGS) entry which is preliminary data.</text>
</comment>
<keyword evidence="2" id="KW-0808">Transferase</keyword>
<dbReference type="InterPro" id="IPR029063">
    <property type="entry name" value="SAM-dependent_MTases_sf"/>
</dbReference>
<dbReference type="GO" id="GO:0032259">
    <property type="term" value="P:methylation"/>
    <property type="evidence" value="ECO:0007669"/>
    <property type="project" value="UniProtKB-KW"/>
</dbReference>
<evidence type="ECO:0000256" key="3">
    <source>
        <dbReference type="ARBA" id="ARBA00022691"/>
    </source>
</evidence>
<protein>
    <submittedName>
        <fullName evidence="4">Uncharacterized protein</fullName>
    </submittedName>
</protein>
<dbReference type="GO" id="GO:0008168">
    <property type="term" value="F:methyltransferase activity"/>
    <property type="evidence" value="ECO:0007669"/>
    <property type="project" value="UniProtKB-KW"/>
</dbReference>
<sequence length="128" mass="14934">MLHPPYVPTQNDVGSDIGIMAIWTGGTNGLVVSDRALPHLERLLSYPNGVAYVVVVDDYYPEEISRLMNNWYDIKVIIPWLHRWARKEYLTILKMKTTQKDIHRNDMLFLHRRPHRIISGEGAFFNCL</sequence>
<keyword evidence="5" id="KW-1185">Reference proteome</keyword>
<accession>A0ABD3RSA2</accession>
<keyword evidence="1" id="KW-0489">Methyltransferase</keyword>
<dbReference type="Gene3D" id="3.40.50.150">
    <property type="entry name" value="Vaccinia Virus protein VP39"/>
    <property type="match status" value="1"/>
</dbReference>
<reference evidence="4 5" key="1">
    <citation type="submission" date="2024-10" db="EMBL/GenBank/DDBJ databases">
        <title>Updated reference genomes for cyclostephanoid diatoms.</title>
        <authorList>
            <person name="Roberts W.R."/>
            <person name="Alverson A.J."/>
        </authorList>
    </citation>
    <scope>NUCLEOTIDE SEQUENCE [LARGE SCALE GENOMIC DNA]</scope>
    <source>
        <strain evidence="4 5">AJA228-03</strain>
    </source>
</reference>
<evidence type="ECO:0000256" key="1">
    <source>
        <dbReference type="ARBA" id="ARBA00022603"/>
    </source>
</evidence>
<evidence type="ECO:0000313" key="4">
    <source>
        <dbReference type="EMBL" id="KAL3815824.1"/>
    </source>
</evidence>
<dbReference type="EMBL" id="JALLPB020000180">
    <property type="protein sequence ID" value="KAL3815824.1"/>
    <property type="molecule type" value="Genomic_DNA"/>
</dbReference>